<comment type="caution">
    <text evidence="6">The sequence shown here is derived from an EMBL/GenBank/DDBJ whole genome shotgun (WGS) entry which is preliminary data.</text>
</comment>
<evidence type="ECO:0000259" key="5">
    <source>
        <dbReference type="PROSITE" id="PS50865"/>
    </source>
</evidence>
<dbReference type="EMBL" id="MU150396">
    <property type="protein sequence ID" value="KAF9456922.1"/>
    <property type="molecule type" value="Genomic_DNA"/>
</dbReference>
<keyword evidence="3" id="KW-0862">Zinc</keyword>
<gene>
    <name evidence="6" type="ORF">BDZ94DRAFT_1302228</name>
    <name evidence="7" type="ORF">BDZ94DRAFT_294869</name>
</gene>
<dbReference type="SUPFAM" id="SSF144232">
    <property type="entry name" value="HIT/MYND zinc finger-like"/>
    <property type="match status" value="1"/>
</dbReference>
<dbReference type="InterPro" id="IPR002893">
    <property type="entry name" value="Znf_MYND"/>
</dbReference>
<feature type="domain" description="MYND-type" evidence="5">
    <location>
        <begin position="29"/>
        <end position="67"/>
    </location>
</feature>
<evidence type="ECO:0000313" key="8">
    <source>
        <dbReference type="Proteomes" id="UP000807353"/>
    </source>
</evidence>
<name>A0A9P6C942_9AGAR</name>
<keyword evidence="8" id="KW-1185">Reference proteome</keyword>
<evidence type="ECO:0000313" key="6">
    <source>
        <dbReference type="EMBL" id="KAF9456921.1"/>
    </source>
</evidence>
<dbReference type="EMBL" id="MU150396">
    <property type="protein sequence ID" value="KAF9456921.1"/>
    <property type="molecule type" value="Genomic_DNA"/>
</dbReference>
<keyword evidence="1" id="KW-0479">Metal-binding</keyword>
<dbReference type="OrthoDB" id="2879978at2759"/>
<evidence type="ECO:0000256" key="4">
    <source>
        <dbReference type="PROSITE-ProRule" id="PRU00134"/>
    </source>
</evidence>
<dbReference type="Gene3D" id="6.10.140.2220">
    <property type="match status" value="1"/>
</dbReference>
<sequence length="377" mass="42251">MLDLSLANTCDNCDKHLPQIHGSLDRTDCDRCLPDGTILRTCGGCHEVRYCGADCQRKNWKGHKEDCTQTKEIVELSEQHGPLVAAQRKRVLRWAKKNRDIFNAAASFAVGIGSNEDRSQTHSFLIMVKATKNSTEETPDNLFPLSVASADAVTDAEFQGLFPGKRTNFTKTLSKRPNHVKLIVYDADLPMGLGLVYMHLEAVDMPLIRQSIGNMTLNWKSWLHASLAAGKGLSLNDYLNPNDPGQKARHDTLTTWYTTHGEKFSMAAYSALNLKRGTNKQYTHALRVNVDARTSEGRVPFQFKVRSAEVVSFDKLGDGKPHTANQGFIHTIIVDDALPAIISASTIALDTRKYRVQGMYQHRDNWLQHLKKIVDQY</sequence>
<keyword evidence="2 4" id="KW-0863">Zinc-finger</keyword>
<proteinExistence type="predicted"/>
<dbReference type="PROSITE" id="PS01360">
    <property type="entry name" value="ZF_MYND_1"/>
    <property type="match status" value="1"/>
</dbReference>
<dbReference type="PROSITE" id="PS50865">
    <property type="entry name" value="ZF_MYND_2"/>
    <property type="match status" value="1"/>
</dbReference>
<evidence type="ECO:0000313" key="7">
    <source>
        <dbReference type="EMBL" id="KAF9456922.1"/>
    </source>
</evidence>
<accession>A0A9P6C942</accession>
<evidence type="ECO:0000256" key="3">
    <source>
        <dbReference type="ARBA" id="ARBA00022833"/>
    </source>
</evidence>
<dbReference type="Proteomes" id="UP000807353">
    <property type="component" value="Unassembled WGS sequence"/>
</dbReference>
<evidence type="ECO:0000256" key="2">
    <source>
        <dbReference type="ARBA" id="ARBA00022771"/>
    </source>
</evidence>
<reference evidence="6" key="1">
    <citation type="submission" date="2020-11" db="EMBL/GenBank/DDBJ databases">
        <authorList>
            <consortium name="DOE Joint Genome Institute"/>
            <person name="Ahrendt S."/>
            <person name="Riley R."/>
            <person name="Andreopoulos W."/>
            <person name="Labutti K."/>
            <person name="Pangilinan J."/>
            <person name="Ruiz-Duenas F.J."/>
            <person name="Barrasa J.M."/>
            <person name="Sanchez-Garcia M."/>
            <person name="Camarero S."/>
            <person name="Miyauchi S."/>
            <person name="Serrano A."/>
            <person name="Linde D."/>
            <person name="Babiker R."/>
            <person name="Drula E."/>
            <person name="Ayuso-Fernandez I."/>
            <person name="Pacheco R."/>
            <person name="Padilla G."/>
            <person name="Ferreira P."/>
            <person name="Barriuso J."/>
            <person name="Kellner H."/>
            <person name="Castanera R."/>
            <person name="Alfaro M."/>
            <person name="Ramirez L."/>
            <person name="Pisabarro A.G."/>
            <person name="Kuo A."/>
            <person name="Tritt A."/>
            <person name="Lipzen A."/>
            <person name="He G."/>
            <person name="Yan M."/>
            <person name="Ng V."/>
            <person name="Cullen D."/>
            <person name="Martin F."/>
            <person name="Rosso M.-N."/>
            <person name="Henrissat B."/>
            <person name="Hibbett D."/>
            <person name="Martinez A.T."/>
            <person name="Grigoriev I.V."/>
        </authorList>
    </citation>
    <scope>NUCLEOTIDE SEQUENCE</scope>
    <source>
        <strain evidence="6">CBS 247.69</strain>
    </source>
</reference>
<dbReference type="AlphaFoldDB" id="A0A9P6C942"/>
<dbReference type="GO" id="GO:0008270">
    <property type="term" value="F:zinc ion binding"/>
    <property type="evidence" value="ECO:0007669"/>
    <property type="project" value="UniProtKB-KW"/>
</dbReference>
<organism evidence="6 8">
    <name type="scientific">Collybia nuda</name>
    <dbReference type="NCBI Taxonomy" id="64659"/>
    <lineage>
        <taxon>Eukaryota</taxon>
        <taxon>Fungi</taxon>
        <taxon>Dikarya</taxon>
        <taxon>Basidiomycota</taxon>
        <taxon>Agaricomycotina</taxon>
        <taxon>Agaricomycetes</taxon>
        <taxon>Agaricomycetidae</taxon>
        <taxon>Agaricales</taxon>
        <taxon>Tricholomatineae</taxon>
        <taxon>Clitocybaceae</taxon>
        <taxon>Collybia</taxon>
    </lineage>
</organism>
<evidence type="ECO:0000256" key="1">
    <source>
        <dbReference type="ARBA" id="ARBA00022723"/>
    </source>
</evidence>
<protein>
    <recommendedName>
        <fullName evidence="5">MYND-type domain-containing protein</fullName>
    </recommendedName>
</protein>
<dbReference type="Pfam" id="PF01753">
    <property type="entry name" value="zf-MYND"/>
    <property type="match status" value="1"/>
</dbReference>